<keyword evidence="1 3" id="KW-0812">Transmembrane</keyword>
<protein>
    <submittedName>
        <fullName evidence="3">Transmembrane protein 223</fullName>
    </submittedName>
</protein>
<keyword evidence="2" id="KW-1185">Reference proteome</keyword>
<dbReference type="PANTHER" id="PTHR14549:SF2">
    <property type="entry name" value="TRANSMEMBRANE PROTEIN 223"/>
    <property type="match status" value="1"/>
</dbReference>
<evidence type="ECO:0000313" key="3">
    <source>
        <dbReference type="RefSeq" id="XP_017771160.1"/>
    </source>
</evidence>
<dbReference type="Pfam" id="PF06979">
    <property type="entry name" value="TMEM70"/>
    <property type="match status" value="1"/>
</dbReference>
<name>A0ABM1M9B0_NICVS</name>
<dbReference type="GeneID" id="108558684"/>
<proteinExistence type="predicted"/>
<dbReference type="InterPro" id="IPR045325">
    <property type="entry name" value="TMEM70/TMEM186/TMEM223"/>
</dbReference>
<dbReference type="Proteomes" id="UP000695000">
    <property type="component" value="Unplaced"/>
</dbReference>
<dbReference type="PANTHER" id="PTHR14549">
    <property type="entry name" value="TRANSMEMBRANE PROTEIN 223"/>
    <property type="match status" value="1"/>
</dbReference>
<dbReference type="InterPro" id="IPR026100">
    <property type="entry name" value="Tmem223"/>
</dbReference>
<organism evidence="2 3">
    <name type="scientific">Nicrophorus vespilloides</name>
    <name type="common">Boreal carrion beetle</name>
    <dbReference type="NCBI Taxonomy" id="110193"/>
    <lineage>
        <taxon>Eukaryota</taxon>
        <taxon>Metazoa</taxon>
        <taxon>Ecdysozoa</taxon>
        <taxon>Arthropoda</taxon>
        <taxon>Hexapoda</taxon>
        <taxon>Insecta</taxon>
        <taxon>Pterygota</taxon>
        <taxon>Neoptera</taxon>
        <taxon>Endopterygota</taxon>
        <taxon>Coleoptera</taxon>
        <taxon>Polyphaga</taxon>
        <taxon>Staphyliniformia</taxon>
        <taxon>Silphidae</taxon>
        <taxon>Nicrophorinae</taxon>
        <taxon>Nicrophorus</taxon>
    </lineage>
</organism>
<gene>
    <name evidence="3" type="primary">LOC108558684</name>
</gene>
<feature type="transmembrane region" description="Helical" evidence="1">
    <location>
        <begin position="62"/>
        <end position="82"/>
    </location>
</feature>
<keyword evidence="1" id="KW-0472">Membrane</keyword>
<accession>A0ABM1M9B0</accession>
<reference evidence="3" key="1">
    <citation type="submission" date="2025-08" db="UniProtKB">
        <authorList>
            <consortium name="RefSeq"/>
        </authorList>
    </citation>
    <scope>IDENTIFICATION</scope>
    <source>
        <tissue evidence="3">Whole Larva</tissue>
    </source>
</reference>
<feature type="transmembrane region" description="Helical" evidence="1">
    <location>
        <begin position="113"/>
        <end position="133"/>
    </location>
</feature>
<sequence>MSYLLRSISSSCVNIFKSRPVIFSRGFTKTEPVKCKSYMDVKTNVAKDVILFKYENPRFFKVLNLFGASQFVFWGYLSIFAYTNLKDAPVPVEENADWWRKINLGENKYKNTIAALSFFIGYGILVITWMYTLRSVRYLVLRKGGKDISFVTYTPMGNNKILTVGLDQVSCKQMRAAAPVQLPLKIKNHYLHYILDMKGEFKNPTLFDHTAGLKRNWLK</sequence>
<keyword evidence="1" id="KW-1133">Transmembrane helix</keyword>
<dbReference type="RefSeq" id="XP_017771160.1">
    <property type="nucleotide sequence ID" value="XM_017915671.1"/>
</dbReference>
<evidence type="ECO:0000256" key="1">
    <source>
        <dbReference type="SAM" id="Phobius"/>
    </source>
</evidence>
<evidence type="ECO:0000313" key="2">
    <source>
        <dbReference type="Proteomes" id="UP000695000"/>
    </source>
</evidence>